<dbReference type="Pfam" id="PF25372">
    <property type="entry name" value="DUF7885"/>
    <property type="match status" value="1"/>
</dbReference>
<dbReference type="InParanoid" id="K9FKL6"/>
<dbReference type="SUPFAM" id="SSF52047">
    <property type="entry name" value="RNI-like"/>
    <property type="match status" value="1"/>
</dbReference>
<feature type="region of interest" description="Disordered" evidence="1">
    <location>
        <begin position="1"/>
        <end position="43"/>
    </location>
</feature>
<dbReference type="GO" id="GO:0016874">
    <property type="term" value="F:ligase activity"/>
    <property type="evidence" value="ECO:0007669"/>
    <property type="project" value="UniProtKB-KW"/>
</dbReference>
<sequence length="456" mass="50698">MHRQREADRCSSAAPSETSGSTSPERAADDDTDFFMAQTNDSQSSIGVANFRDSRLSSEQSEPLPPIGRLPPEILIAIFSKLVAPSDMLNSMLVCRGWAANSVGILWHRPTCNTWANVRSVTTSLGKPDSLFNYADLIKRLNLSALSDDVSDGTILSFNQCKRIERLTLTSCKNLTDKGVSDLVEGNRHLQALDVSELRHLTDHTLATVSRDCPRLQGLNITGCSKITDDALLIVSQKCRQIKRLKLNGVSNVSDRAIQSFAENCPSILEIDLHDCKLVTSISVTPLLTTLRHLRELRLAHCIEIDDSAFLSLPCQMTFDSLRILDLTACENVRDDSVERIGIHALLNSCPRLTHLSLTGVQEFLRENLTAFCREAPPEFTQQQRDVFCVFSGDGVNRLRDHLNRSEPHFHEEAEATMYDDDEELDEDEGHMTGLMNATVINDGDDDYIDVGPLNT</sequence>
<dbReference type="AlphaFoldDB" id="K9FKL6"/>
<proteinExistence type="predicted"/>
<gene>
    <name evidence="4" type="ORF">PDIG_60250</name>
</gene>
<dbReference type="Gene3D" id="3.80.10.10">
    <property type="entry name" value="Ribonuclease Inhibitor"/>
    <property type="match status" value="1"/>
</dbReference>
<dbReference type="SUPFAM" id="SSF81383">
    <property type="entry name" value="F-box domain"/>
    <property type="match status" value="1"/>
</dbReference>
<evidence type="ECO:0000259" key="3">
    <source>
        <dbReference type="Pfam" id="PF25372"/>
    </source>
</evidence>
<dbReference type="Proteomes" id="UP000009882">
    <property type="component" value="Unassembled WGS sequence"/>
</dbReference>
<feature type="domain" description="F-box/LRR-repeat protein 15-like leucin rich repeat" evidence="3">
    <location>
        <begin position="196"/>
        <end position="342"/>
    </location>
</feature>
<feature type="domain" description="F-box" evidence="2">
    <location>
        <begin position="67"/>
        <end position="112"/>
    </location>
</feature>
<name>K9FKL6_PEND2</name>
<dbReference type="STRING" id="1170229.K9FKL6"/>
<accession>K9FKL6</accession>
<dbReference type="PANTHER" id="PTHR13318">
    <property type="entry name" value="PARTNER OF PAIRED, ISOFORM B-RELATED"/>
    <property type="match status" value="1"/>
</dbReference>
<reference evidence="5" key="1">
    <citation type="journal article" date="2012" name="BMC Genomics">
        <title>Genome sequence of the necrotrophic fungus Penicillium digitatum, the main postharvest pathogen of citrus.</title>
        <authorList>
            <person name="Marcet-Houben M."/>
            <person name="Ballester A.-R."/>
            <person name="de la Fuente B."/>
            <person name="Harries E."/>
            <person name="Marcos J.F."/>
            <person name="Gonzalez-Candelas L."/>
            <person name="Gabaldon T."/>
        </authorList>
    </citation>
    <scope>NUCLEOTIDE SEQUENCE [LARGE SCALE GENOMIC DNA]</scope>
    <source>
        <strain evidence="5">PHI26 / CECT 20796</strain>
    </source>
</reference>
<keyword evidence="4" id="KW-0436">Ligase</keyword>
<dbReference type="eggNOG" id="KOG1947">
    <property type="taxonomic scope" value="Eukaryota"/>
</dbReference>
<organism evidence="4 5">
    <name type="scientific">Penicillium digitatum (strain PHI26 / CECT 20796)</name>
    <name type="common">Green mold</name>
    <dbReference type="NCBI Taxonomy" id="1170229"/>
    <lineage>
        <taxon>Eukaryota</taxon>
        <taxon>Fungi</taxon>
        <taxon>Dikarya</taxon>
        <taxon>Ascomycota</taxon>
        <taxon>Pezizomycotina</taxon>
        <taxon>Eurotiomycetes</taxon>
        <taxon>Eurotiomycetidae</taxon>
        <taxon>Eurotiales</taxon>
        <taxon>Aspergillaceae</taxon>
        <taxon>Penicillium</taxon>
    </lineage>
</organism>
<comment type="caution">
    <text evidence="4">The sequence shown here is derived from an EMBL/GenBank/DDBJ whole genome shotgun (WGS) entry which is preliminary data.</text>
</comment>
<dbReference type="InterPro" id="IPR006553">
    <property type="entry name" value="Leu-rich_rpt_Cys-con_subtyp"/>
</dbReference>
<dbReference type="SMART" id="SM00367">
    <property type="entry name" value="LRR_CC"/>
    <property type="match status" value="7"/>
</dbReference>
<dbReference type="InterPro" id="IPR057207">
    <property type="entry name" value="FBXL15_LRR"/>
</dbReference>
<dbReference type="InterPro" id="IPR036047">
    <property type="entry name" value="F-box-like_dom_sf"/>
</dbReference>
<dbReference type="Pfam" id="PF12937">
    <property type="entry name" value="F-box-like"/>
    <property type="match status" value="1"/>
</dbReference>
<dbReference type="OMA" id="KHEMWAS"/>
<evidence type="ECO:0000256" key="1">
    <source>
        <dbReference type="SAM" id="MobiDB-lite"/>
    </source>
</evidence>
<evidence type="ECO:0000313" key="4">
    <source>
        <dbReference type="EMBL" id="EKV09784.1"/>
    </source>
</evidence>
<keyword evidence="5" id="KW-1185">Reference proteome</keyword>
<dbReference type="GO" id="GO:0031146">
    <property type="term" value="P:SCF-dependent proteasomal ubiquitin-dependent protein catabolic process"/>
    <property type="evidence" value="ECO:0007669"/>
    <property type="project" value="TreeGrafter"/>
</dbReference>
<protein>
    <submittedName>
        <fullName evidence="4">Ubiquitin ligase complex F-box protein GRR1, putative</fullName>
    </submittedName>
</protein>
<dbReference type="InterPro" id="IPR032675">
    <property type="entry name" value="LRR_dom_sf"/>
</dbReference>
<dbReference type="HOGENOM" id="CLU_010840_2_0_1"/>
<evidence type="ECO:0000313" key="5">
    <source>
        <dbReference type="Proteomes" id="UP000009882"/>
    </source>
</evidence>
<dbReference type="Gene3D" id="1.20.1280.50">
    <property type="match status" value="1"/>
</dbReference>
<evidence type="ECO:0000259" key="2">
    <source>
        <dbReference type="Pfam" id="PF12937"/>
    </source>
</evidence>
<dbReference type="PANTHER" id="PTHR13318:SF190">
    <property type="entry name" value="PARTNER OF PAIRED, ISOFORM B"/>
    <property type="match status" value="1"/>
</dbReference>
<feature type="compositionally biased region" description="Polar residues" evidence="1">
    <location>
        <begin position="13"/>
        <end position="24"/>
    </location>
</feature>
<dbReference type="OrthoDB" id="10257471at2759"/>
<dbReference type="InterPro" id="IPR001810">
    <property type="entry name" value="F-box_dom"/>
</dbReference>
<dbReference type="GO" id="GO:0019005">
    <property type="term" value="C:SCF ubiquitin ligase complex"/>
    <property type="evidence" value="ECO:0007669"/>
    <property type="project" value="TreeGrafter"/>
</dbReference>
<dbReference type="EMBL" id="AKCT01000237">
    <property type="protein sequence ID" value="EKV09784.1"/>
    <property type="molecule type" value="Genomic_DNA"/>
</dbReference>